<keyword evidence="3" id="KW-1185">Reference proteome</keyword>
<reference evidence="4" key="2">
    <citation type="submission" date="2018-12" db="EMBL/GenBank/DDBJ databases">
        <title>The complete genome of Metarhizium rileyi, a key fungal pathogen of Lepidoptera.</title>
        <authorList>
            <person name="Binneck E."/>
            <person name="Lastra C.C.L."/>
            <person name="Sosa-Gomez D.R."/>
        </authorList>
    </citation>
    <scope>NUCLEOTIDE SEQUENCE [LARGE SCALE GENOMIC DNA]</scope>
    <source>
        <strain evidence="4">Cep018-CH2</strain>
    </source>
</reference>
<evidence type="ECO:0000313" key="3">
    <source>
        <dbReference type="Proteomes" id="UP000243498"/>
    </source>
</evidence>
<dbReference type="AlphaFoldDB" id="A0A167DQT7"/>
<evidence type="ECO:0000313" key="2">
    <source>
        <dbReference type="EMBL" id="TWU77031.1"/>
    </source>
</evidence>
<evidence type="ECO:0000313" key="4">
    <source>
        <dbReference type="Proteomes" id="UP000317257"/>
    </source>
</evidence>
<dbReference type="Proteomes" id="UP000317257">
    <property type="component" value="Unassembled WGS sequence"/>
</dbReference>
<evidence type="ECO:0000313" key="1">
    <source>
        <dbReference type="EMBL" id="OAA42731.1"/>
    </source>
</evidence>
<accession>A0A5C6GL29</accession>
<protein>
    <submittedName>
        <fullName evidence="1">Uncharacterized protein</fullName>
    </submittedName>
</protein>
<name>A0A167DQT7_METRR</name>
<proteinExistence type="predicted"/>
<dbReference type="Proteomes" id="UP000243498">
    <property type="component" value="Unassembled WGS sequence"/>
</dbReference>
<gene>
    <name evidence="2" type="ORF">ED733_007727</name>
    <name evidence="1" type="ORF">NOR_04862</name>
</gene>
<reference evidence="1 3" key="1">
    <citation type="journal article" date="2016" name="Genome Biol. Evol.">
        <title>Divergent and convergent evolution of fungal pathogenicity.</title>
        <authorList>
            <person name="Shang Y."/>
            <person name="Xiao G."/>
            <person name="Zheng P."/>
            <person name="Cen K."/>
            <person name="Zhan S."/>
            <person name="Wang C."/>
        </authorList>
    </citation>
    <scope>NUCLEOTIDE SEQUENCE [LARGE SCALE GENOMIC DNA]</scope>
    <source>
        <strain evidence="1 3">RCEF 4871</strain>
    </source>
</reference>
<accession>A0A167DQT7</accession>
<reference evidence="2" key="3">
    <citation type="journal article" date="2019" name="Microbiol. Resour. Announc.">
        <title>Genome Sequence of Metarhizium rileyi, a Microbial Control Agent for Lepidoptera.</title>
        <authorList>
            <person name="Binneck E."/>
            <person name="Lastra C.C.L."/>
            <person name="Sosa-Gomez D.R."/>
        </authorList>
    </citation>
    <scope>NUCLEOTIDE SEQUENCE</scope>
    <source>
        <strain evidence="2">Cep018-CH2</strain>
    </source>
</reference>
<organism evidence="1 3">
    <name type="scientific">Metarhizium rileyi (strain RCEF 4871)</name>
    <name type="common">Nomuraea rileyi</name>
    <dbReference type="NCBI Taxonomy" id="1649241"/>
    <lineage>
        <taxon>Eukaryota</taxon>
        <taxon>Fungi</taxon>
        <taxon>Dikarya</taxon>
        <taxon>Ascomycota</taxon>
        <taxon>Pezizomycotina</taxon>
        <taxon>Sordariomycetes</taxon>
        <taxon>Hypocreomycetidae</taxon>
        <taxon>Hypocreales</taxon>
        <taxon>Clavicipitaceae</taxon>
        <taxon>Metarhizium</taxon>
    </lineage>
</organism>
<comment type="caution">
    <text evidence="1">The sequence shown here is derived from an EMBL/GenBank/DDBJ whole genome shotgun (WGS) entry which is preliminary data.</text>
</comment>
<dbReference type="EMBL" id="AZHC01000013">
    <property type="protein sequence ID" value="OAA42731.1"/>
    <property type="molecule type" value="Genomic_DNA"/>
</dbReference>
<sequence>MSNDTVEVASDATKADKSGNLGRLLCGTAQAMCDSKRYLAQHVQAEMSDVDEDLGRG</sequence>
<dbReference type="EMBL" id="SBHS01000004">
    <property type="protein sequence ID" value="TWU77031.1"/>
    <property type="molecule type" value="Genomic_DNA"/>
</dbReference>